<dbReference type="SMART" id="SM00448">
    <property type="entry name" value="REC"/>
    <property type="match status" value="1"/>
</dbReference>
<reference evidence="6" key="2">
    <citation type="journal article" date="2023" name="MicrobiologyOpen">
        <title>Genomics of the tumorigenes clade of the family Rhizobiaceae and description of Rhizobium rhododendri sp. nov.</title>
        <authorList>
            <person name="Kuzmanovic N."/>
            <person name="diCenzo G.C."/>
            <person name="Bunk B."/>
            <person name="Sproeer C."/>
            <person name="Fruehling A."/>
            <person name="Neumann-Schaal M."/>
            <person name="Overmann J."/>
            <person name="Smalla K."/>
        </authorList>
    </citation>
    <scope>NUCLEOTIDE SEQUENCE</scope>
    <source>
        <strain evidence="6">Rho-6.2</strain>
        <plasmid evidence="6">pTi6.2</plasmid>
    </source>
</reference>
<proteinExistence type="predicted"/>
<evidence type="ECO:0000259" key="5">
    <source>
        <dbReference type="PROSITE" id="PS50110"/>
    </source>
</evidence>
<geneLocation type="plasmid" evidence="6 7">
    <name>pTi6.2</name>
</geneLocation>
<feature type="domain" description="Response regulatory" evidence="5">
    <location>
        <begin position="2"/>
        <end position="116"/>
    </location>
</feature>
<dbReference type="SUPFAM" id="SSF52172">
    <property type="entry name" value="CheY-like"/>
    <property type="match status" value="1"/>
</dbReference>
<keyword evidence="2" id="KW-0238">DNA-binding</keyword>
<dbReference type="Gene3D" id="3.40.50.2300">
    <property type="match status" value="1"/>
</dbReference>
<keyword evidence="7" id="KW-1185">Reference proteome</keyword>
<dbReference type="Proteomes" id="UP000318939">
    <property type="component" value="Plasmid pTi6.2"/>
</dbReference>
<dbReference type="PANTHER" id="PTHR48111:SF67">
    <property type="entry name" value="TRANSCRIPTIONAL REGULATORY PROTEIN TCTD"/>
    <property type="match status" value="1"/>
</dbReference>
<evidence type="ECO:0000256" key="3">
    <source>
        <dbReference type="ARBA" id="ARBA00023163"/>
    </source>
</evidence>
<keyword evidence="6" id="KW-0614">Plasmid</keyword>
<evidence type="ECO:0000256" key="1">
    <source>
        <dbReference type="ARBA" id="ARBA00023015"/>
    </source>
</evidence>
<gene>
    <name evidence="6" type="ORF">PR018_25170</name>
</gene>
<dbReference type="Pfam" id="PF00072">
    <property type="entry name" value="Response_reg"/>
    <property type="match status" value="1"/>
</dbReference>
<sequence length="129" mass="14531">MPVLLVEDNFIIGNALRDHIAADGWSVDWSVDLRSAIFATDHRSYTLILLDLHLPDGSGLELLRRLNERLSMPPVIILSAYDQLSDRLEGIKLGAADYLVKPFDLMEMIARIDRVMGRPVYVQRAARSA</sequence>
<keyword evidence="3" id="KW-0804">Transcription</keyword>
<evidence type="ECO:0000313" key="7">
    <source>
        <dbReference type="Proteomes" id="UP000318939"/>
    </source>
</evidence>
<reference evidence="6" key="1">
    <citation type="journal article" date="2019" name="Phytopathology">
        <title>A Novel Group of Rhizobium tumorigenes-Like Agrobacteria Associated with Crown Gall Disease of Rhododendron and Blueberry.</title>
        <authorList>
            <person name="Kuzmanovic N."/>
            <person name="Behrens P."/>
            <person name="Idczak E."/>
            <person name="Wagner S."/>
            <person name="Gotz M."/>
            <person name="Sproer C."/>
            <person name="Bunk B."/>
            <person name="Overmann J."/>
            <person name="Smalla K."/>
        </authorList>
    </citation>
    <scope>NUCLEOTIDE SEQUENCE</scope>
    <source>
        <strain evidence="6">Rho-6.2</strain>
    </source>
</reference>
<dbReference type="InterPro" id="IPR039420">
    <property type="entry name" value="WalR-like"/>
</dbReference>
<dbReference type="InterPro" id="IPR011006">
    <property type="entry name" value="CheY-like_superfamily"/>
</dbReference>
<name>A0ABY8IRV2_9HYPH</name>
<organism evidence="6 7">
    <name type="scientific">Rhizobium rhododendri</name>
    <dbReference type="NCBI Taxonomy" id="2506430"/>
    <lineage>
        <taxon>Bacteria</taxon>
        <taxon>Pseudomonadati</taxon>
        <taxon>Pseudomonadota</taxon>
        <taxon>Alphaproteobacteria</taxon>
        <taxon>Hyphomicrobiales</taxon>
        <taxon>Rhizobiaceae</taxon>
        <taxon>Rhizobium/Agrobacterium group</taxon>
        <taxon>Rhizobium</taxon>
    </lineage>
</organism>
<dbReference type="EMBL" id="CP117269">
    <property type="protein sequence ID" value="WFS26319.1"/>
    <property type="molecule type" value="Genomic_DNA"/>
</dbReference>
<evidence type="ECO:0000256" key="4">
    <source>
        <dbReference type="PROSITE-ProRule" id="PRU00169"/>
    </source>
</evidence>
<keyword evidence="4" id="KW-0597">Phosphoprotein</keyword>
<evidence type="ECO:0000313" key="6">
    <source>
        <dbReference type="EMBL" id="WFS26319.1"/>
    </source>
</evidence>
<protein>
    <submittedName>
        <fullName evidence="6">Response regulator</fullName>
    </submittedName>
</protein>
<dbReference type="RefSeq" id="WP_142832150.1">
    <property type="nucleotide sequence ID" value="NZ_CP117269.1"/>
</dbReference>
<accession>A0ABY8IRV2</accession>
<dbReference type="PANTHER" id="PTHR48111">
    <property type="entry name" value="REGULATOR OF RPOS"/>
    <property type="match status" value="1"/>
</dbReference>
<feature type="modified residue" description="4-aspartylphosphate" evidence="4">
    <location>
        <position position="51"/>
    </location>
</feature>
<dbReference type="PROSITE" id="PS50110">
    <property type="entry name" value="RESPONSE_REGULATORY"/>
    <property type="match status" value="1"/>
</dbReference>
<dbReference type="InterPro" id="IPR001789">
    <property type="entry name" value="Sig_transdc_resp-reg_receiver"/>
</dbReference>
<evidence type="ECO:0000256" key="2">
    <source>
        <dbReference type="ARBA" id="ARBA00023125"/>
    </source>
</evidence>
<keyword evidence="1" id="KW-0805">Transcription regulation</keyword>